<dbReference type="InParanoid" id="G0R6B6"/>
<gene>
    <name evidence="1" type="ORF">IMG5_203540</name>
</gene>
<sequence>MKQTLAINDNPDDFYNQWWSCCSFRCSSCWFHSRPIADSVATKDSNADLAHQFNVQYAVGITIDDT</sequence>
<name>G0R6B6_ICHMU</name>
<evidence type="ECO:0000313" key="1">
    <source>
        <dbReference type="EMBL" id="EGR26988.1"/>
    </source>
</evidence>
<reference evidence="1 2" key="1">
    <citation type="submission" date="2011-07" db="EMBL/GenBank/DDBJ databases">
        <authorList>
            <person name="Coyne R."/>
            <person name="Brami D."/>
            <person name="Johnson J."/>
            <person name="Hostetler J."/>
            <person name="Hannick L."/>
            <person name="Clark T."/>
            <person name="Cassidy-Hanley D."/>
            <person name="Inman J."/>
        </authorList>
    </citation>
    <scope>NUCLEOTIDE SEQUENCE [LARGE SCALE GENOMIC DNA]</scope>
    <source>
        <strain evidence="1 2">G5</strain>
    </source>
</reference>
<organism evidence="1 2">
    <name type="scientific">Ichthyophthirius multifiliis</name>
    <name type="common">White spot disease agent</name>
    <name type="synonym">Ich</name>
    <dbReference type="NCBI Taxonomy" id="5932"/>
    <lineage>
        <taxon>Eukaryota</taxon>
        <taxon>Sar</taxon>
        <taxon>Alveolata</taxon>
        <taxon>Ciliophora</taxon>
        <taxon>Intramacronucleata</taxon>
        <taxon>Oligohymenophorea</taxon>
        <taxon>Hymenostomatida</taxon>
        <taxon>Ophryoglenina</taxon>
        <taxon>Ichthyophthirius</taxon>
    </lineage>
</organism>
<dbReference type="RefSeq" id="XP_004023872.1">
    <property type="nucleotide sequence ID" value="XM_004023823.1"/>
</dbReference>
<dbReference type="AlphaFoldDB" id="G0R6B6"/>
<keyword evidence="2" id="KW-1185">Reference proteome</keyword>
<dbReference type="GeneID" id="14903043"/>
<proteinExistence type="predicted"/>
<evidence type="ECO:0000313" key="2">
    <source>
        <dbReference type="Proteomes" id="UP000008983"/>
    </source>
</evidence>
<protein>
    <submittedName>
        <fullName evidence="1">Uncharacterized protein</fullName>
    </submittedName>
</protein>
<dbReference type="EMBL" id="GL984394">
    <property type="protein sequence ID" value="EGR26988.1"/>
    <property type="molecule type" value="Genomic_DNA"/>
</dbReference>
<dbReference type="Proteomes" id="UP000008983">
    <property type="component" value="Unassembled WGS sequence"/>
</dbReference>
<accession>G0R6B6</accession>